<dbReference type="CDD" id="cd00090">
    <property type="entry name" value="HTH_ARSR"/>
    <property type="match status" value="1"/>
</dbReference>
<sequence length="86" mass="9917">MRLGILIALYVVDGYITFADFQRAFDIPKSTLHEHLQILAEEGYIEYKRAITERGVRAVAKITDKGKGIIRQYIVKCIYQPQEELS</sequence>
<dbReference type="PANTHER" id="PTHR37318:SF1">
    <property type="entry name" value="BSL7504 PROTEIN"/>
    <property type="match status" value="1"/>
</dbReference>
<dbReference type="EMBL" id="CP000504">
    <property type="protein sequence ID" value="ABL87370.1"/>
    <property type="molecule type" value="Genomic_DNA"/>
</dbReference>
<dbReference type="InterPro" id="IPR036388">
    <property type="entry name" value="WH-like_DNA-bd_sf"/>
</dbReference>
<proteinExistence type="predicted"/>
<evidence type="ECO:0000313" key="3">
    <source>
        <dbReference type="Proteomes" id="UP000002595"/>
    </source>
</evidence>
<dbReference type="InterPro" id="IPR036390">
    <property type="entry name" value="WH_DNA-bd_sf"/>
</dbReference>
<dbReference type="Pfam" id="PF13601">
    <property type="entry name" value="HTH_34"/>
    <property type="match status" value="1"/>
</dbReference>
<dbReference type="PANTHER" id="PTHR37318">
    <property type="entry name" value="BSL7504 PROTEIN"/>
    <property type="match status" value="1"/>
</dbReference>
<dbReference type="InterPro" id="IPR011991">
    <property type="entry name" value="ArsR-like_HTH"/>
</dbReference>
<dbReference type="KEGG" id="pis:Pisl_0188"/>
<evidence type="ECO:0000259" key="1">
    <source>
        <dbReference type="Pfam" id="PF13601"/>
    </source>
</evidence>
<dbReference type="HOGENOM" id="CLU_142189_2_0_2"/>
<dbReference type="eggNOG" id="arCOG00732">
    <property type="taxonomic scope" value="Archaea"/>
</dbReference>
<evidence type="ECO:0000313" key="2">
    <source>
        <dbReference type="EMBL" id="ABL87370.1"/>
    </source>
</evidence>
<name>A1RQY8_PYRIL</name>
<dbReference type="GeneID" id="4617654"/>
<reference evidence="2" key="1">
    <citation type="submission" date="2006-12" db="EMBL/GenBank/DDBJ databases">
        <title>Complete sequence of Pyrobaculum islandicum DSM 4184.</title>
        <authorList>
            <person name="Copeland A."/>
            <person name="Lucas S."/>
            <person name="Lapidus A."/>
            <person name="Barry K."/>
            <person name="Detter J.C."/>
            <person name="Glavina del Rio T."/>
            <person name="Dalin E."/>
            <person name="Tice H."/>
            <person name="Pitluck S."/>
            <person name="Meincke L."/>
            <person name="Brettin T."/>
            <person name="Bruce D."/>
            <person name="Han C."/>
            <person name="Tapia R."/>
            <person name="Gilna P."/>
            <person name="Schmutz J."/>
            <person name="Larimer F."/>
            <person name="Land M."/>
            <person name="Hauser L."/>
            <person name="Kyrpides N."/>
            <person name="Mikhailova N."/>
            <person name="Cozen A.E."/>
            <person name="Fitz-Gibbon S.T."/>
            <person name="House C.H."/>
            <person name="Saltikov C."/>
            <person name="Lowe T."/>
            <person name="Richardson P."/>
        </authorList>
    </citation>
    <scope>NUCLEOTIDE SEQUENCE [LARGE SCALE GENOMIC DNA]</scope>
    <source>
        <strain evidence="2">DSM 4184</strain>
    </source>
</reference>
<accession>A1RQY8</accession>
<dbReference type="SUPFAM" id="SSF46785">
    <property type="entry name" value="Winged helix' DNA-binding domain"/>
    <property type="match status" value="1"/>
</dbReference>
<keyword evidence="3" id="KW-1185">Reference proteome</keyword>
<dbReference type="InterPro" id="IPR027395">
    <property type="entry name" value="WH_DNA-bd_dom"/>
</dbReference>
<dbReference type="Proteomes" id="UP000002595">
    <property type="component" value="Chromosome"/>
</dbReference>
<dbReference type="AlphaFoldDB" id="A1RQY8"/>
<gene>
    <name evidence="2" type="ordered locus">Pisl_0188</name>
</gene>
<dbReference type="Gene3D" id="1.10.10.10">
    <property type="entry name" value="Winged helix-like DNA-binding domain superfamily/Winged helix DNA-binding domain"/>
    <property type="match status" value="1"/>
</dbReference>
<protein>
    <submittedName>
        <fullName evidence="2">Transcriptional regulator, ArsR family</fullName>
    </submittedName>
</protein>
<feature type="domain" description="Winged helix DNA-binding" evidence="1">
    <location>
        <begin position="2"/>
        <end position="74"/>
    </location>
</feature>
<dbReference type="RefSeq" id="WP_011761947.1">
    <property type="nucleotide sequence ID" value="NC_008701.1"/>
</dbReference>
<organism evidence="2 3">
    <name type="scientific">Pyrobaculum islandicum (strain DSM 4184 / JCM 9189 / GEO3)</name>
    <dbReference type="NCBI Taxonomy" id="384616"/>
    <lineage>
        <taxon>Archaea</taxon>
        <taxon>Thermoproteota</taxon>
        <taxon>Thermoprotei</taxon>
        <taxon>Thermoproteales</taxon>
        <taxon>Thermoproteaceae</taxon>
        <taxon>Pyrobaculum</taxon>
    </lineage>
</organism>